<name>A0ABP6QF84_9ACTN</name>
<sequence>MDEPTGPQQCRANAEDAIGRDDLPTAGVWALLAVAGELHEIRALLRKGR</sequence>
<proteinExistence type="predicted"/>
<dbReference type="Proteomes" id="UP001501237">
    <property type="component" value="Unassembled WGS sequence"/>
</dbReference>
<gene>
    <name evidence="1" type="ORF">GCM10010468_49650</name>
</gene>
<organism evidence="1 2">
    <name type="scientific">Actinocorallia longicatena</name>
    <dbReference type="NCBI Taxonomy" id="111803"/>
    <lineage>
        <taxon>Bacteria</taxon>
        <taxon>Bacillati</taxon>
        <taxon>Actinomycetota</taxon>
        <taxon>Actinomycetes</taxon>
        <taxon>Streptosporangiales</taxon>
        <taxon>Thermomonosporaceae</taxon>
        <taxon>Actinocorallia</taxon>
    </lineage>
</organism>
<dbReference type="RefSeq" id="WP_344832534.1">
    <property type="nucleotide sequence ID" value="NZ_BAAAUV010000013.1"/>
</dbReference>
<reference evidence="2" key="1">
    <citation type="journal article" date="2019" name="Int. J. Syst. Evol. Microbiol.">
        <title>The Global Catalogue of Microorganisms (GCM) 10K type strain sequencing project: providing services to taxonomists for standard genome sequencing and annotation.</title>
        <authorList>
            <consortium name="The Broad Institute Genomics Platform"/>
            <consortium name="The Broad Institute Genome Sequencing Center for Infectious Disease"/>
            <person name="Wu L."/>
            <person name="Ma J."/>
        </authorList>
    </citation>
    <scope>NUCLEOTIDE SEQUENCE [LARGE SCALE GENOMIC DNA]</scope>
    <source>
        <strain evidence="2">JCM 9377</strain>
    </source>
</reference>
<dbReference type="EMBL" id="BAAAUV010000013">
    <property type="protein sequence ID" value="GAA3223256.1"/>
    <property type="molecule type" value="Genomic_DNA"/>
</dbReference>
<evidence type="ECO:0008006" key="3">
    <source>
        <dbReference type="Google" id="ProtNLM"/>
    </source>
</evidence>
<protein>
    <recommendedName>
        <fullName evidence="3">Ankyrin repeat protein</fullName>
    </recommendedName>
</protein>
<evidence type="ECO:0000313" key="2">
    <source>
        <dbReference type="Proteomes" id="UP001501237"/>
    </source>
</evidence>
<keyword evidence="2" id="KW-1185">Reference proteome</keyword>
<accession>A0ABP6QF84</accession>
<comment type="caution">
    <text evidence="1">The sequence shown here is derived from an EMBL/GenBank/DDBJ whole genome shotgun (WGS) entry which is preliminary data.</text>
</comment>
<evidence type="ECO:0000313" key="1">
    <source>
        <dbReference type="EMBL" id="GAA3223256.1"/>
    </source>
</evidence>